<feature type="compositionally biased region" description="Low complexity" evidence="1">
    <location>
        <begin position="466"/>
        <end position="478"/>
    </location>
</feature>
<dbReference type="Gene3D" id="3.30.750.140">
    <property type="match status" value="1"/>
</dbReference>
<evidence type="ECO:0000259" key="2">
    <source>
        <dbReference type="Pfam" id="PF02120"/>
    </source>
</evidence>
<dbReference type="PANTHER" id="PTHR37533:SF2">
    <property type="entry name" value="FLAGELLAR HOOK-LENGTH CONTROL PROTEIN"/>
    <property type="match status" value="1"/>
</dbReference>
<dbReference type="InterPro" id="IPR021136">
    <property type="entry name" value="Flagellar_hook_control-like_C"/>
</dbReference>
<keyword evidence="3" id="KW-0282">Flagellum</keyword>
<dbReference type="AlphaFoldDB" id="A0A7Y8BJJ9"/>
<dbReference type="Pfam" id="PF02120">
    <property type="entry name" value="Flg_hook"/>
    <property type="match status" value="1"/>
</dbReference>
<feature type="domain" description="Flagellar hook-length control protein-like C-terminal" evidence="2">
    <location>
        <begin position="352"/>
        <end position="430"/>
    </location>
</feature>
<feature type="compositionally biased region" description="Polar residues" evidence="1">
    <location>
        <begin position="77"/>
        <end position="91"/>
    </location>
</feature>
<name>A0A7Y8BJJ9_9PSED</name>
<dbReference type="InterPro" id="IPR052563">
    <property type="entry name" value="FliK"/>
</dbReference>
<feature type="compositionally biased region" description="Low complexity" evidence="1">
    <location>
        <begin position="240"/>
        <end position="260"/>
    </location>
</feature>
<accession>A0A7Y8BJJ9</accession>
<dbReference type="PANTHER" id="PTHR37533">
    <property type="entry name" value="FLAGELLAR HOOK-LENGTH CONTROL PROTEIN"/>
    <property type="match status" value="1"/>
</dbReference>
<sequence>MSFVPNSLLQANAAVKPQADPVIPAPTVVAPPKDNAFSFAQVYQNTQSNPVKVAFNPVKPMADQAPVVPSKPDAPVSNANNQDASAQSSVAGSGKSLPADKSTKADGKTASADDKGAPGKTAADGTTASTDTAKSDDKTASSDDSTTSTDTPVAVATPDPTVDPALLQAAAAAATPAPAAPVDPTPVQATLAAAVGAAAKPAVATTPAAGDDFDPAADPLDNLPAVRLAMEQGGHVSSGSQTSAKSSDDTSTNTDATDSTLAQNQANNVVTMLDQKSDPGSSDQDGDKSFKTLIDDGLKDIKSASSDTRVDDFANRLAALTQAATPKTANALPANQPLAMHQSGWSEEVVNRVMYLSSANLKSAEIQLQPAELGRLDIKVNMSADQPTQISFISAHAGVRDALEGNMPRLRDMLQQQGLGQADVTVSDQARGWAGQGQGAQQQQQQAHKGSGSGGSLSGDSEDDLSVGAVSEASAAASTSVVVGSSAVDYYA</sequence>
<feature type="region of interest" description="Disordered" evidence="1">
    <location>
        <begin position="62"/>
        <end position="184"/>
    </location>
</feature>
<feature type="compositionally biased region" description="Basic and acidic residues" evidence="1">
    <location>
        <begin position="101"/>
        <end position="117"/>
    </location>
</feature>
<feature type="region of interest" description="Disordered" evidence="1">
    <location>
        <begin position="432"/>
        <end position="478"/>
    </location>
</feature>
<feature type="region of interest" description="Disordered" evidence="1">
    <location>
        <begin position="196"/>
        <end position="220"/>
    </location>
</feature>
<comment type="caution">
    <text evidence="3">The sequence shown here is derived from an EMBL/GenBank/DDBJ whole genome shotgun (WGS) entry which is preliminary data.</text>
</comment>
<proteinExistence type="predicted"/>
<dbReference type="EMBL" id="JACAPU010000007">
    <property type="protein sequence ID" value="NWB46065.1"/>
    <property type="molecule type" value="Genomic_DNA"/>
</dbReference>
<protein>
    <submittedName>
        <fullName evidence="3">Flagellar hook-length control protein FliK</fullName>
    </submittedName>
</protein>
<reference evidence="3 4" key="1">
    <citation type="submission" date="2020-04" db="EMBL/GenBank/DDBJ databases">
        <title>Molecular characterization of pseudomonads from Agaricus bisporus reveal novel blotch 2 pathogens in Western Europe.</title>
        <authorList>
            <person name="Taparia T."/>
            <person name="Krijger M."/>
            <person name="Haynes E."/>
            <person name="Elpinstone J.G."/>
            <person name="Noble R."/>
            <person name="Van Der Wolf J."/>
        </authorList>
    </citation>
    <scope>NUCLEOTIDE SEQUENCE [LARGE SCALE GENOMIC DNA]</scope>
    <source>
        <strain evidence="3 4">F1001</strain>
    </source>
</reference>
<feature type="region of interest" description="Disordered" evidence="1">
    <location>
        <begin position="233"/>
        <end position="266"/>
    </location>
</feature>
<evidence type="ECO:0000313" key="4">
    <source>
        <dbReference type="Proteomes" id="UP000582981"/>
    </source>
</evidence>
<evidence type="ECO:0000256" key="1">
    <source>
        <dbReference type="SAM" id="MobiDB-lite"/>
    </source>
</evidence>
<dbReference type="CDD" id="cd17470">
    <property type="entry name" value="T3SS_Flik_C"/>
    <property type="match status" value="1"/>
</dbReference>
<dbReference type="RefSeq" id="WP_177143572.1">
    <property type="nucleotide sequence ID" value="NZ_JACAPU010000007.1"/>
</dbReference>
<evidence type="ECO:0000313" key="3">
    <source>
        <dbReference type="EMBL" id="NWB46065.1"/>
    </source>
</evidence>
<keyword evidence="3" id="KW-0966">Cell projection</keyword>
<dbReference type="Proteomes" id="UP000582981">
    <property type="component" value="Unassembled WGS sequence"/>
</dbReference>
<feature type="compositionally biased region" description="Low complexity" evidence="1">
    <location>
        <begin position="432"/>
        <end position="450"/>
    </location>
</feature>
<feature type="compositionally biased region" description="Low complexity" evidence="1">
    <location>
        <begin position="119"/>
        <end position="132"/>
    </location>
</feature>
<dbReference type="InterPro" id="IPR038610">
    <property type="entry name" value="FliK-like_C_sf"/>
</dbReference>
<feature type="compositionally biased region" description="Low complexity" evidence="1">
    <location>
        <begin position="142"/>
        <end position="177"/>
    </location>
</feature>
<gene>
    <name evidence="3" type="ORF">HX829_06125</name>
</gene>
<keyword evidence="3" id="KW-0969">Cilium</keyword>
<organism evidence="3 4">
    <name type="scientific">Pseudomonas gingeri</name>
    <dbReference type="NCBI Taxonomy" id="117681"/>
    <lineage>
        <taxon>Bacteria</taxon>
        <taxon>Pseudomonadati</taxon>
        <taxon>Pseudomonadota</taxon>
        <taxon>Gammaproteobacteria</taxon>
        <taxon>Pseudomonadales</taxon>
        <taxon>Pseudomonadaceae</taxon>
        <taxon>Pseudomonas</taxon>
    </lineage>
</organism>